<evidence type="ECO:0000313" key="2">
    <source>
        <dbReference type="Proteomes" id="UP001151760"/>
    </source>
</evidence>
<sequence length="111" mass="12998">MYSSSMSSTVHAVTQNWIGLEEVKRYGASSKLDYALHLHDCFGREYYVHWHIQFHLAQTDEQQYCDTLLYGWIMSQCPRAIQELKALTATLSEPMKKNVYFSKTIDLRVIM</sequence>
<reference evidence="1" key="1">
    <citation type="journal article" date="2022" name="Int. J. Mol. Sci.">
        <title>Draft Genome of Tanacetum Coccineum: Genomic Comparison of Closely Related Tanacetum-Family Plants.</title>
        <authorList>
            <person name="Yamashiro T."/>
            <person name="Shiraishi A."/>
            <person name="Nakayama K."/>
            <person name="Satake H."/>
        </authorList>
    </citation>
    <scope>NUCLEOTIDE SEQUENCE</scope>
</reference>
<keyword evidence="2" id="KW-1185">Reference proteome</keyword>
<organism evidence="1 2">
    <name type="scientific">Tanacetum coccineum</name>
    <dbReference type="NCBI Taxonomy" id="301880"/>
    <lineage>
        <taxon>Eukaryota</taxon>
        <taxon>Viridiplantae</taxon>
        <taxon>Streptophyta</taxon>
        <taxon>Embryophyta</taxon>
        <taxon>Tracheophyta</taxon>
        <taxon>Spermatophyta</taxon>
        <taxon>Magnoliopsida</taxon>
        <taxon>eudicotyledons</taxon>
        <taxon>Gunneridae</taxon>
        <taxon>Pentapetalae</taxon>
        <taxon>asterids</taxon>
        <taxon>campanulids</taxon>
        <taxon>Asterales</taxon>
        <taxon>Asteraceae</taxon>
        <taxon>Asteroideae</taxon>
        <taxon>Anthemideae</taxon>
        <taxon>Anthemidinae</taxon>
        <taxon>Tanacetum</taxon>
    </lineage>
</organism>
<proteinExistence type="predicted"/>
<gene>
    <name evidence="1" type="ORF">Tco_0770228</name>
</gene>
<protein>
    <submittedName>
        <fullName evidence="1">Uncharacterized protein</fullName>
    </submittedName>
</protein>
<dbReference type="EMBL" id="BQNB010011210">
    <property type="protein sequence ID" value="GJS87592.1"/>
    <property type="molecule type" value="Genomic_DNA"/>
</dbReference>
<comment type="caution">
    <text evidence="1">The sequence shown here is derived from an EMBL/GenBank/DDBJ whole genome shotgun (WGS) entry which is preliminary data.</text>
</comment>
<reference evidence="1" key="2">
    <citation type="submission" date="2022-01" db="EMBL/GenBank/DDBJ databases">
        <authorList>
            <person name="Yamashiro T."/>
            <person name="Shiraishi A."/>
            <person name="Satake H."/>
            <person name="Nakayama K."/>
        </authorList>
    </citation>
    <scope>NUCLEOTIDE SEQUENCE</scope>
</reference>
<name>A0ABQ4ZEL0_9ASTR</name>
<accession>A0ABQ4ZEL0</accession>
<dbReference type="Proteomes" id="UP001151760">
    <property type="component" value="Unassembled WGS sequence"/>
</dbReference>
<evidence type="ECO:0000313" key="1">
    <source>
        <dbReference type="EMBL" id="GJS87592.1"/>
    </source>
</evidence>